<reference evidence="1" key="1">
    <citation type="submission" date="2023-05" db="EMBL/GenBank/DDBJ databases">
        <authorList>
            <consortium name="ELIXIR-Norway"/>
        </authorList>
    </citation>
    <scope>NUCLEOTIDE SEQUENCE</scope>
</reference>
<organism evidence="1 2">
    <name type="scientific">Rangifer tarandus platyrhynchus</name>
    <name type="common">Svalbard reindeer</name>
    <dbReference type="NCBI Taxonomy" id="3082113"/>
    <lineage>
        <taxon>Eukaryota</taxon>
        <taxon>Metazoa</taxon>
        <taxon>Chordata</taxon>
        <taxon>Craniata</taxon>
        <taxon>Vertebrata</taxon>
        <taxon>Euteleostomi</taxon>
        <taxon>Mammalia</taxon>
        <taxon>Eutheria</taxon>
        <taxon>Laurasiatheria</taxon>
        <taxon>Artiodactyla</taxon>
        <taxon>Ruminantia</taxon>
        <taxon>Pecora</taxon>
        <taxon>Cervidae</taxon>
        <taxon>Odocoileinae</taxon>
        <taxon>Rangifer</taxon>
    </lineage>
</organism>
<dbReference type="Proteomes" id="UP001162501">
    <property type="component" value="Chromosome 15"/>
</dbReference>
<dbReference type="EMBL" id="OX596099">
    <property type="protein sequence ID" value="CAI9695572.1"/>
    <property type="molecule type" value="Genomic_DNA"/>
</dbReference>
<proteinExistence type="predicted"/>
<accession>A0ACB0E4V7</accession>
<sequence length="138" mass="13537">MAGGTRAGGRGGAGSRDREAEGLEGTAALGPSPQPDPGQVRPGQLAAGAPGTAQAAAVPAPARSRPGAASRCRPRLRRAPRPAGQPREAFRGPGSTCRSPATPGDPLIGYGRSPAPPAAAGHSGNCSPPRAARPQATD</sequence>
<evidence type="ECO:0000313" key="2">
    <source>
        <dbReference type="Proteomes" id="UP001162501"/>
    </source>
</evidence>
<protein>
    <submittedName>
        <fullName evidence="1">Uncharacterized protein</fullName>
    </submittedName>
</protein>
<name>A0ACB0E4V7_RANTA</name>
<gene>
    <name evidence="1" type="ORF">MRATA1EN3_LOCUS6785</name>
</gene>
<evidence type="ECO:0000313" key="1">
    <source>
        <dbReference type="EMBL" id="CAI9695572.1"/>
    </source>
</evidence>